<protein>
    <submittedName>
        <fullName evidence="1">Uncharacterized protein</fullName>
    </submittedName>
</protein>
<dbReference type="Proteomes" id="UP000468735">
    <property type="component" value="Unassembled WGS sequence"/>
</dbReference>
<dbReference type="EMBL" id="WBMT01000009">
    <property type="protein sequence ID" value="KAB2347367.1"/>
    <property type="molecule type" value="Genomic_DNA"/>
</dbReference>
<comment type="caution">
    <text evidence="1">The sequence shown here is derived from an EMBL/GenBank/DDBJ whole genome shotgun (WGS) entry which is preliminary data.</text>
</comment>
<dbReference type="AlphaFoldDB" id="A0A6H9Z278"/>
<proteinExistence type="predicted"/>
<name>A0A6H9Z278_9ACTN</name>
<reference evidence="1 2" key="1">
    <citation type="submission" date="2019-09" db="EMBL/GenBank/DDBJ databases">
        <title>Actinomadura physcomitrii sp. nov., a novel actinomycete isolated from moss [Physcomitrium sphaericum (Ludw) Fuernr].</title>
        <authorList>
            <person name="Zhuang X."/>
            <person name="Liu C."/>
        </authorList>
    </citation>
    <scope>NUCLEOTIDE SEQUENCE [LARGE SCALE GENOMIC DNA]</scope>
    <source>
        <strain evidence="1 2">HMC1</strain>
    </source>
</reference>
<keyword evidence="2" id="KW-1185">Reference proteome</keyword>
<organism evidence="1 2">
    <name type="scientific">Actinomadura rudentiformis</name>
    <dbReference type="NCBI Taxonomy" id="359158"/>
    <lineage>
        <taxon>Bacteria</taxon>
        <taxon>Bacillati</taxon>
        <taxon>Actinomycetota</taxon>
        <taxon>Actinomycetes</taxon>
        <taxon>Streptosporangiales</taxon>
        <taxon>Thermomonosporaceae</taxon>
        <taxon>Actinomadura</taxon>
    </lineage>
</organism>
<evidence type="ECO:0000313" key="2">
    <source>
        <dbReference type="Proteomes" id="UP000468735"/>
    </source>
</evidence>
<sequence>MPTMKWKDVVDCPPFVQITGDPPQPAYLLAWMRMEITGEWRAIVTYIRQVGERPAERMLVNVGAGRVKPLMPPAAYKDVRRIQLCRDGDIRDWEPEPPAEP</sequence>
<accession>A0A6H9Z278</accession>
<evidence type="ECO:0000313" key="1">
    <source>
        <dbReference type="EMBL" id="KAB2347367.1"/>
    </source>
</evidence>
<gene>
    <name evidence="1" type="ORF">F8566_20355</name>
</gene>